<organism evidence="1 3">
    <name type="scientific">Phytophthora kernoviae</name>
    <dbReference type="NCBI Taxonomy" id="325452"/>
    <lineage>
        <taxon>Eukaryota</taxon>
        <taxon>Sar</taxon>
        <taxon>Stramenopiles</taxon>
        <taxon>Oomycota</taxon>
        <taxon>Peronosporomycetes</taxon>
        <taxon>Peronosporales</taxon>
        <taxon>Peronosporaceae</taxon>
        <taxon>Phytophthora</taxon>
    </lineage>
</organism>
<dbReference type="AlphaFoldDB" id="A0A3F2RDZ3"/>
<sequence>MSYKISVKLAENDHRVVTKCLYEVKCGKCWRCLPNEAASSGRLEIVQWLHSKKMRGFSVHEWSRKVTEAAVVEGHLNAVKWLFFHVYHPLYPGCLDDAARSGNVDLLEFLQMIPEYWRTG</sequence>
<evidence type="ECO:0000313" key="1">
    <source>
        <dbReference type="EMBL" id="RLN54106.1"/>
    </source>
</evidence>
<dbReference type="InterPro" id="IPR052050">
    <property type="entry name" value="SecEffector_AnkRepeat"/>
</dbReference>
<comment type="caution">
    <text evidence="1">The sequence shown here is derived from an EMBL/GenBank/DDBJ whole genome shotgun (WGS) entry which is preliminary data.</text>
</comment>
<dbReference type="SUPFAM" id="SSF140860">
    <property type="entry name" value="Pseudo ankyrin repeat-like"/>
    <property type="match status" value="1"/>
</dbReference>
<accession>A0A3F2RDZ3</accession>
<dbReference type="PANTHER" id="PTHR46586:SF3">
    <property type="entry name" value="ANKYRIN REPEAT-CONTAINING PROTEIN"/>
    <property type="match status" value="1"/>
</dbReference>
<gene>
    <name evidence="2" type="ORF">BBJ29_009382</name>
    <name evidence="1" type="ORF">BBP00_00009066</name>
</gene>
<dbReference type="EMBL" id="MBAD02000784">
    <property type="protein sequence ID" value="RLN62870.1"/>
    <property type="molecule type" value="Genomic_DNA"/>
</dbReference>
<dbReference type="PANTHER" id="PTHR46586">
    <property type="entry name" value="ANKYRIN REPEAT-CONTAINING PROTEIN"/>
    <property type="match status" value="1"/>
</dbReference>
<reference evidence="3 4" key="1">
    <citation type="submission" date="2018-07" db="EMBL/GenBank/DDBJ databases">
        <title>Genome sequencing of oomycete isolates from Chile give support for New Zealand origin for Phytophthora kernoviae and make available the first Nothophytophthora sp. genome.</title>
        <authorList>
            <person name="Studholme D.J."/>
            <person name="Sanfuentes E."/>
            <person name="Panda P."/>
            <person name="Hill R."/>
            <person name="Sambles C."/>
            <person name="Grant M."/>
            <person name="Williams N.M."/>
            <person name="Mcdougal R.L."/>
        </authorList>
    </citation>
    <scope>NUCLEOTIDE SEQUENCE [LARGE SCALE GENOMIC DNA]</scope>
    <source>
        <strain evidence="1">Chile6</strain>
        <strain evidence="2">Chile7</strain>
    </source>
</reference>
<evidence type="ECO:0000313" key="2">
    <source>
        <dbReference type="EMBL" id="RLN62870.1"/>
    </source>
</evidence>
<dbReference type="EMBL" id="MBDO02000547">
    <property type="protein sequence ID" value="RLN54106.1"/>
    <property type="molecule type" value="Genomic_DNA"/>
</dbReference>
<dbReference type="OrthoDB" id="112837at2759"/>
<dbReference type="Proteomes" id="UP000277300">
    <property type="component" value="Unassembled WGS sequence"/>
</dbReference>
<proteinExistence type="predicted"/>
<dbReference type="Proteomes" id="UP000284657">
    <property type="component" value="Unassembled WGS sequence"/>
</dbReference>
<evidence type="ECO:0000313" key="3">
    <source>
        <dbReference type="Proteomes" id="UP000277300"/>
    </source>
</evidence>
<protein>
    <submittedName>
        <fullName evidence="1">Uncharacterized protein</fullName>
    </submittedName>
</protein>
<evidence type="ECO:0000313" key="4">
    <source>
        <dbReference type="Proteomes" id="UP000284657"/>
    </source>
</evidence>
<name>A0A3F2RDZ3_9STRA</name>